<dbReference type="InterPro" id="IPR000086">
    <property type="entry name" value="NUDIX_hydrolase_dom"/>
</dbReference>
<dbReference type="GO" id="GO:0006753">
    <property type="term" value="P:nucleoside phosphate metabolic process"/>
    <property type="evidence" value="ECO:0007669"/>
    <property type="project" value="TreeGrafter"/>
</dbReference>
<dbReference type="GO" id="GO:0019693">
    <property type="term" value="P:ribose phosphate metabolic process"/>
    <property type="evidence" value="ECO:0007669"/>
    <property type="project" value="TreeGrafter"/>
</dbReference>
<dbReference type="RefSeq" id="WP_014255826.1">
    <property type="nucleotide sequence ID" value="NC_016627.1"/>
</dbReference>
<dbReference type="SUPFAM" id="SSF55811">
    <property type="entry name" value="Nudix"/>
    <property type="match status" value="1"/>
</dbReference>
<dbReference type="Pfam" id="PF00293">
    <property type="entry name" value="NUDIX"/>
    <property type="match status" value="1"/>
</dbReference>
<accession>G8M2B4</accession>
<dbReference type="GO" id="GO:0016787">
    <property type="term" value="F:hydrolase activity"/>
    <property type="evidence" value="ECO:0007669"/>
    <property type="project" value="UniProtKB-KW"/>
</dbReference>
<dbReference type="PROSITE" id="PS51462">
    <property type="entry name" value="NUDIX"/>
    <property type="match status" value="1"/>
</dbReference>
<dbReference type="PANTHER" id="PTHR11839:SF18">
    <property type="entry name" value="NUDIX HYDROLASE DOMAIN-CONTAINING PROTEIN"/>
    <property type="match status" value="1"/>
</dbReference>
<dbReference type="PANTHER" id="PTHR11839">
    <property type="entry name" value="UDP/ADP-SUGAR PYROPHOSPHATASE"/>
    <property type="match status" value="1"/>
</dbReference>
<dbReference type="OrthoDB" id="9806150at2"/>
<proteinExistence type="predicted"/>
<dbReference type="HOGENOM" id="CLU_062658_5_1_9"/>
<keyword evidence="2 4" id="KW-0378">Hydrolase</keyword>
<dbReference type="EMBL" id="CP003065">
    <property type="protein sequence ID" value="AEV69273.1"/>
    <property type="molecule type" value="Genomic_DNA"/>
</dbReference>
<protein>
    <submittedName>
        <fullName evidence="4">NTP pyrophosphohydrolase</fullName>
    </submittedName>
</protein>
<feature type="domain" description="Nudix hydrolase" evidence="3">
    <location>
        <begin position="27"/>
        <end position="160"/>
    </location>
</feature>
<dbReference type="CDD" id="cd03424">
    <property type="entry name" value="NUDIX_ADPRase_Nudt5_UGPPase_Nudt14"/>
    <property type="match status" value="1"/>
</dbReference>
<dbReference type="eggNOG" id="COG0494">
    <property type="taxonomic scope" value="Bacteria"/>
</dbReference>
<evidence type="ECO:0000313" key="5">
    <source>
        <dbReference type="Proteomes" id="UP000005435"/>
    </source>
</evidence>
<dbReference type="KEGG" id="ccl:Clocl_2716"/>
<evidence type="ECO:0000256" key="1">
    <source>
        <dbReference type="ARBA" id="ARBA00001946"/>
    </source>
</evidence>
<keyword evidence="5" id="KW-1185">Reference proteome</keyword>
<sequence>MDDRIVYDGWLKVVQRTVNGKVYDILKDHDAVSAIIVNENNEILLVKQFRPALLETTLEIPAGTLDIKEESEIDCLLRELKEETGISFSNAKIEHVFSYKPMMGFSNSLMKVYLIRTEKERLISNVIHDEDVYEAKWVGIEEIGEKILSGEILDVKVILAYYYLKASCNV</sequence>
<gene>
    <name evidence="4" type="ordered locus">Clocl_2716</name>
</gene>
<evidence type="ECO:0000256" key="2">
    <source>
        <dbReference type="ARBA" id="ARBA00022801"/>
    </source>
</evidence>
<dbReference type="AlphaFoldDB" id="G8M2B4"/>
<name>G8M2B4_ACECE</name>
<evidence type="ECO:0000313" key="4">
    <source>
        <dbReference type="EMBL" id="AEV69273.1"/>
    </source>
</evidence>
<comment type="cofactor">
    <cofactor evidence="1">
        <name>Mg(2+)</name>
        <dbReference type="ChEBI" id="CHEBI:18420"/>
    </cofactor>
</comment>
<reference evidence="5" key="1">
    <citation type="submission" date="2011-12" db="EMBL/GenBank/DDBJ databases">
        <title>Complete sequence of Clostridium clariflavum DSM 19732.</title>
        <authorList>
            <consortium name="US DOE Joint Genome Institute"/>
            <person name="Lucas S."/>
            <person name="Han J."/>
            <person name="Lapidus A."/>
            <person name="Cheng J.-F."/>
            <person name="Goodwin L."/>
            <person name="Pitluck S."/>
            <person name="Peters L."/>
            <person name="Teshima H."/>
            <person name="Detter J.C."/>
            <person name="Han C."/>
            <person name="Tapia R."/>
            <person name="Land M."/>
            <person name="Hauser L."/>
            <person name="Kyrpides N."/>
            <person name="Ivanova N."/>
            <person name="Pagani I."/>
            <person name="Kitzmiller T."/>
            <person name="Lynd L."/>
            <person name="Izquierdo J."/>
            <person name="Woyke T."/>
        </authorList>
    </citation>
    <scope>NUCLEOTIDE SEQUENCE [LARGE SCALE GENOMIC DNA]</scope>
    <source>
        <strain evidence="5">DSM 19732 / NBRC 101661 / EBR45</strain>
    </source>
</reference>
<reference evidence="4 5" key="2">
    <citation type="journal article" date="2012" name="Stand. Genomic Sci.">
        <title>Complete Genome Sequence of Clostridium clariflavum DSM 19732.</title>
        <authorList>
            <person name="Izquierdo J.A."/>
            <person name="Goodwin L."/>
            <person name="Davenport K.W."/>
            <person name="Teshima H."/>
            <person name="Bruce D."/>
            <person name="Detter C."/>
            <person name="Tapia R."/>
            <person name="Han S."/>
            <person name="Land M."/>
            <person name="Hauser L."/>
            <person name="Jeffries C.D."/>
            <person name="Han J."/>
            <person name="Pitluck S."/>
            <person name="Nolan M."/>
            <person name="Chen A."/>
            <person name="Huntemann M."/>
            <person name="Mavromatis K."/>
            <person name="Mikhailova N."/>
            <person name="Liolios K."/>
            <person name="Woyke T."/>
            <person name="Lynd L.R."/>
        </authorList>
    </citation>
    <scope>NUCLEOTIDE SEQUENCE [LARGE SCALE GENOMIC DNA]</scope>
    <source>
        <strain evidence="5">DSM 19732 / NBRC 101661 / EBR45</strain>
    </source>
</reference>
<organism evidence="4 5">
    <name type="scientific">Acetivibrio clariflavus (strain DSM 19732 / NBRC 101661 / EBR45)</name>
    <name type="common">Clostridium clariflavum</name>
    <dbReference type="NCBI Taxonomy" id="720554"/>
    <lineage>
        <taxon>Bacteria</taxon>
        <taxon>Bacillati</taxon>
        <taxon>Bacillota</taxon>
        <taxon>Clostridia</taxon>
        <taxon>Eubacteriales</taxon>
        <taxon>Oscillospiraceae</taxon>
        <taxon>Acetivibrio</taxon>
    </lineage>
</organism>
<dbReference type="Proteomes" id="UP000005435">
    <property type="component" value="Chromosome"/>
</dbReference>
<dbReference type="Gene3D" id="3.90.79.10">
    <property type="entry name" value="Nucleoside Triphosphate Pyrophosphohydrolase"/>
    <property type="match status" value="1"/>
</dbReference>
<dbReference type="InterPro" id="IPR015797">
    <property type="entry name" value="NUDIX_hydrolase-like_dom_sf"/>
</dbReference>
<evidence type="ECO:0000259" key="3">
    <source>
        <dbReference type="PROSITE" id="PS51462"/>
    </source>
</evidence>
<dbReference type="STRING" id="720554.Clocl_2716"/>